<keyword evidence="2 6" id="KW-0547">Nucleotide-binding</keyword>
<evidence type="ECO:0000256" key="5">
    <source>
        <dbReference type="ARBA" id="ARBA00023134"/>
    </source>
</evidence>
<proteinExistence type="inferred from homology"/>
<dbReference type="SMART" id="SM00838">
    <property type="entry name" value="EFG_C"/>
    <property type="match status" value="1"/>
</dbReference>
<dbReference type="Gene3D" id="2.40.30.10">
    <property type="entry name" value="Translation factors"/>
    <property type="match status" value="1"/>
</dbReference>
<feature type="binding site" evidence="6">
    <location>
        <begin position="80"/>
        <end position="84"/>
    </location>
    <ligand>
        <name>GTP</name>
        <dbReference type="ChEBI" id="CHEBI:37565"/>
    </ligand>
</feature>
<dbReference type="NCBIfam" id="TIGR00231">
    <property type="entry name" value="small_GTP"/>
    <property type="match status" value="1"/>
</dbReference>
<dbReference type="InterPro" id="IPR004540">
    <property type="entry name" value="Transl_elong_EFG/EF2"/>
</dbReference>
<dbReference type="Gene3D" id="3.30.70.240">
    <property type="match status" value="1"/>
</dbReference>
<accession>A0A8J7BZ73</accession>
<dbReference type="InterPro" id="IPR009000">
    <property type="entry name" value="Transl_B-barrel_sf"/>
</dbReference>
<dbReference type="SMART" id="SM00889">
    <property type="entry name" value="EFG_IV"/>
    <property type="match status" value="1"/>
</dbReference>
<comment type="function">
    <text evidence="6">Catalyzes the GTP-dependent ribosomal translocation step during translation elongation. During this step, the ribosome changes from the pre-translocational (PRE) to the post-translocational (POST) state as the newly formed A-site-bound peptidyl-tRNA and P-site-bound deacylated tRNA move to the P and E sites, respectively. Catalyzes the coordinated movement of the two tRNA molecules, the mRNA and conformational changes in the ribosome.</text>
</comment>
<dbReference type="FunFam" id="3.30.230.10:FF:000003">
    <property type="entry name" value="Elongation factor G"/>
    <property type="match status" value="1"/>
</dbReference>
<dbReference type="CDD" id="cd16262">
    <property type="entry name" value="EFG_III"/>
    <property type="match status" value="1"/>
</dbReference>
<comment type="subcellular location">
    <subcellularLocation>
        <location evidence="6">Cytoplasm</location>
    </subcellularLocation>
</comment>
<dbReference type="GO" id="GO:0003924">
    <property type="term" value="F:GTPase activity"/>
    <property type="evidence" value="ECO:0007669"/>
    <property type="project" value="InterPro"/>
</dbReference>
<dbReference type="InterPro" id="IPR041095">
    <property type="entry name" value="EFG_II"/>
</dbReference>
<dbReference type="InterPro" id="IPR009022">
    <property type="entry name" value="EFG_III"/>
</dbReference>
<evidence type="ECO:0000313" key="10">
    <source>
        <dbReference type="Proteomes" id="UP000629098"/>
    </source>
</evidence>
<dbReference type="CDD" id="cd01886">
    <property type="entry name" value="EF-G"/>
    <property type="match status" value="1"/>
</dbReference>
<dbReference type="InterPro" id="IPR027417">
    <property type="entry name" value="P-loop_NTPase"/>
</dbReference>
<dbReference type="Pfam" id="PF00679">
    <property type="entry name" value="EFG_C"/>
    <property type="match status" value="1"/>
</dbReference>
<dbReference type="SUPFAM" id="SSF52540">
    <property type="entry name" value="P-loop containing nucleoside triphosphate hydrolases"/>
    <property type="match status" value="1"/>
</dbReference>
<organism evidence="9 10">
    <name type="scientific">Iningainema tapete BLCC-T55</name>
    <dbReference type="NCBI Taxonomy" id="2748662"/>
    <lineage>
        <taxon>Bacteria</taxon>
        <taxon>Bacillati</taxon>
        <taxon>Cyanobacteriota</taxon>
        <taxon>Cyanophyceae</taxon>
        <taxon>Nostocales</taxon>
        <taxon>Scytonemataceae</taxon>
        <taxon>Iningainema tapete</taxon>
    </lineage>
</organism>
<dbReference type="GO" id="GO:0005737">
    <property type="term" value="C:cytoplasm"/>
    <property type="evidence" value="ECO:0007669"/>
    <property type="project" value="UniProtKB-SubCell"/>
</dbReference>
<dbReference type="EMBL" id="JACXAE010000076">
    <property type="protein sequence ID" value="MBD2775278.1"/>
    <property type="molecule type" value="Genomic_DNA"/>
</dbReference>
<dbReference type="FunFam" id="3.30.70.240:FF:000001">
    <property type="entry name" value="Elongation factor G"/>
    <property type="match status" value="1"/>
</dbReference>
<keyword evidence="6" id="KW-0963">Cytoplasm</keyword>
<keyword evidence="5 6" id="KW-0342">GTP-binding</keyword>
<dbReference type="InterPro" id="IPR000640">
    <property type="entry name" value="EFG_V-like"/>
</dbReference>
<dbReference type="PANTHER" id="PTHR43636:SF2">
    <property type="entry name" value="ELONGATION FACTOR G, MITOCHONDRIAL"/>
    <property type="match status" value="1"/>
</dbReference>
<dbReference type="Pfam" id="PF03144">
    <property type="entry name" value="GTP_EFTU_D2"/>
    <property type="match status" value="1"/>
</dbReference>
<dbReference type="InterPro" id="IPR035647">
    <property type="entry name" value="EFG_III/V"/>
</dbReference>
<reference evidence="9" key="1">
    <citation type="submission" date="2020-09" db="EMBL/GenBank/DDBJ databases">
        <title>Iningainema tapete sp. nov. (Scytonemataceae, Cyanobacteria) from greenhouses in central Florida (USA) produces two types of nodularin with biosynthetic potential for microcystin-LR and anabaenopeptins.</title>
        <authorList>
            <person name="Berthold D.E."/>
            <person name="Lefler F.W."/>
            <person name="Huang I.-S."/>
            <person name="Abdulla H."/>
            <person name="Zimba P.V."/>
            <person name="Laughinghouse H.D. IV."/>
        </authorList>
    </citation>
    <scope>NUCLEOTIDE SEQUENCE</scope>
    <source>
        <strain evidence="9">BLCCT55</strain>
    </source>
</reference>
<dbReference type="SUPFAM" id="SSF54211">
    <property type="entry name" value="Ribosomal protein S5 domain 2-like"/>
    <property type="match status" value="1"/>
</dbReference>
<dbReference type="PROSITE" id="PS51722">
    <property type="entry name" value="G_TR_2"/>
    <property type="match status" value="1"/>
</dbReference>
<comment type="similarity">
    <text evidence="1 6">Belongs to the TRAFAC class translation factor GTPase superfamily. Classic translation factor GTPase family. EF-G/EF-2 subfamily.</text>
</comment>
<dbReference type="CDD" id="cd03713">
    <property type="entry name" value="EFG_mtEFG_C"/>
    <property type="match status" value="1"/>
</dbReference>
<dbReference type="SUPFAM" id="SSF54980">
    <property type="entry name" value="EF-G C-terminal domain-like"/>
    <property type="match status" value="2"/>
</dbReference>
<dbReference type="GO" id="GO:0003746">
    <property type="term" value="F:translation elongation factor activity"/>
    <property type="evidence" value="ECO:0007669"/>
    <property type="project" value="UniProtKB-UniRule"/>
</dbReference>
<dbReference type="HAMAP" id="MF_00054_B">
    <property type="entry name" value="EF_G_EF_2_B"/>
    <property type="match status" value="1"/>
</dbReference>
<dbReference type="CDD" id="cd04091">
    <property type="entry name" value="mtEFG1_II_like"/>
    <property type="match status" value="1"/>
</dbReference>
<keyword evidence="10" id="KW-1185">Reference proteome</keyword>
<dbReference type="GO" id="GO:0005525">
    <property type="term" value="F:GTP binding"/>
    <property type="evidence" value="ECO:0007669"/>
    <property type="project" value="UniProtKB-UniRule"/>
</dbReference>
<dbReference type="AlphaFoldDB" id="A0A8J7BZ73"/>
<dbReference type="NCBIfam" id="NF009381">
    <property type="entry name" value="PRK12740.1-5"/>
    <property type="match status" value="1"/>
</dbReference>
<evidence type="ECO:0000256" key="1">
    <source>
        <dbReference type="ARBA" id="ARBA00005870"/>
    </source>
</evidence>
<dbReference type="InterPro" id="IPR000795">
    <property type="entry name" value="T_Tr_GTP-bd_dom"/>
</dbReference>
<protein>
    <recommendedName>
        <fullName evidence="6 7">Elongation factor G</fullName>
        <shortName evidence="6">EF-G</shortName>
    </recommendedName>
</protein>
<dbReference type="Pfam" id="PF03764">
    <property type="entry name" value="EFG_IV"/>
    <property type="match status" value="1"/>
</dbReference>
<evidence type="ECO:0000256" key="2">
    <source>
        <dbReference type="ARBA" id="ARBA00022741"/>
    </source>
</evidence>
<evidence type="ECO:0000256" key="4">
    <source>
        <dbReference type="ARBA" id="ARBA00022917"/>
    </source>
</evidence>
<dbReference type="Gene3D" id="3.40.50.300">
    <property type="entry name" value="P-loop containing nucleotide triphosphate hydrolases"/>
    <property type="match status" value="1"/>
</dbReference>
<dbReference type="Gene3D" id="3.30.230.10">
    <property type="match status" value="1"/>
</dbReference>
<dbReference type="InterPro" id="IPR047872">
    <property type="entry name" value="EFG_IV"/>
</dbReference>
<dbReference type="FunFam" id="2.40.30.10:FF:000022">
    <property type="entry name" value="Elongation factor G, mitochondrial"/>
    <property type="match status" value="1"/>
</dbReference>
<evidence type="ECO:0000256" key="6">
    <source>
        <dbReference type="HAMAP-Rule" id="MF_00054"/>
    </source>
</evidence>
<dbReference type="FunFam" id="3.30.70.870:FF:000001">
    <property type="entry name" value="Elongation factor G"/>
    <property type="match status" value="1"/>
</dbReference>
<dbReference type="Pfam" id="PF00009">
    <property type="entry name" value="GTP_EFTU"/>
    <property type="match status" value="1"/>
</dbReference>
<dbReference type="PANTHER" id="PTHR43636">
    <property type="entry name" value="ELONGATION FACTOR G, MITOCHONDRIAL"/>
    <property type="match status" value="1"/>
</dbReference>
<dbReference type="RefSeq" id="WP_190833444.1">
    <property type="nucleotide sequence ID" value="NZ_CAWPPI010000076.1"/>
</dbReference>
<evidence type="ECO:0000313" key="9">
    <source>
        <dbReference type="EMBL" id="MBD2775278.1"/>
    </source>
</evidence>
<sequence>MVPRGRIRNIGISAHIDSGKTTLSERMLFYTGRIHAIEEVRGGGKGATMDFMELEKEHGITITSAATTCQWKDTQINLIDTPGHVDFTIEVERALRVLDGAVMVLCAVAGVQSQSITVDRQMKRYGVPRLAFINKMDRTGANPFSVVQAMHDRLGLNAVLLQYPIGSEDRFEGVIDLVEMTADYFEGNNGEQWVKKPIPEALENEAQQARSKMLDALSLFSDAMTVLLLEGKEVPKQLIWETIRNATLSLELTPVLLGSAFKNKGVQNLLDAIALYLPSPLDRVETRYVANPEDPVVALAFKLMVESFGQLTYIRIYSGTLKPGDTVYNSRTGKRLQIGRILRIHANKREDVTVAVAGDIVALVGIDCASGDTLHSSETQVSLEGMFVPEPVITLAITPKKQEDADRVAKALYRFQREDPTFRVSIDPESNATLISGMGELHLEIYIERIKREYNALVDVGKPAVAYRETISKQATFDYRLKKQSGGPGQFAHITGWIEPCDEQFVFENRVVGGTILKEFIPACEKGFLEAMQSGLLEGYPVTGVKVVLSGGSYHPIDSSEFAFRAAAHQAFAQAFAQAKPQILEPIMLVEVETPHEFVGRVQGDLSSRRGLLLGSQTLQGYSVIQAEVPLERMFGYSTDLRSLTSGMATFSMEFSCYKPGTAVK</sequence>
<dbReference type="InterPro" id="IPR005517">
    <property type="entry name" value="Transl_elong_EFG/EF2_IV"/>
</dbReference>
<dbReference type="InterPro" id="IPR004161">
    <property type="entry name" value="EFTu-like_2"/>
</dbReference>
<comment type="caution">
    <text evidence="9">The sequence shown here is derived from an EMBL/GenBank/DDBJ whole genome shotgun (WGS) entry which is preliminary data.</text>
</comment>
<feature type="binding site" evidence="6">
    <location>
        <begin position="134"/>
        <end position="137"/>
    </location>
    <ligand>
        <name>GTP</name>
        <dbReference type="ChEBI" id="CHEBI:37565"/>
    </ligand>
</feature>
<dbReference type="InterPro" id="IPR035649">
    <property type="entry name" value="EFG_V"/>
</dbReference>
<dbReference type="PRINTS" id="PR00315">
    <property type="entry name" value="ELONGATNFCT"/>
</dbReference>
<keyword evidence="4 6" id="KW-0648">Protein biosynthesis</keyword>
<feature type="domain" description="Tr-type G" evidence="8">
    <location>
        <begin position="5"/>
        <end position="281"/>
    </location>
</feature>
<dbReference type="CDD" id="cd01434">
    <property type="entry name" value="EFG_mtEFG1_IV"/>
    <property type="match status" value="1"/>
</dbReference>
<name>A0A8J7BZ73_9CYAN</name>
<dbReference type="Gene3D" id="3.30.70.870">
    <property type="entry name" value="Elongation Factor G (Translational Gtpase), domain 3"/>
    <property type="match status" value="1"/>
</dbReference>
<dbReference type="Pfam" id="PF14492">
    <property type="entry name" value="EFG_III"/>
    <property type="match status" value="1"/>
</dbReference>
<dbReference type="InterPro" id="IPR020568">
    <property type="entry name" value="Ribosomal_Su5_D2-typ_SF"/>
</dbReference>
<dbReference type="FunFam" id="3.40.50.300:FF:000029">
    <property type="entry name" value="Elongation factor G"/>
    <property type="match status" value="1"/>
</dbReference>
<evidence type="ECO:0000256" key="3">
    <source>
        <dbReference type="ARBA" id="ARBA00022768"/>
    </source>
</evidence>
<dbReference type="InterPro" id="IPR005225">
    <property type="entry name" value="Small_GTP-bd"/>
</dbReference>
<keyword evidence="3 6" id="KW-0251">Elongation factor</keyword>
<dbReference type="InterPro" id="IPR014721">
    <property type="entry name" value="Ribsml_uS5_D2-typ_fold_subgr"/>
</dbReference>
<evidence type="ECO:0000259" key="8">
    <source>
        <dbReference type="PROSITE" id="PS51722"/>
    </source>
</evidence>
<gene>
    <name evidence="6" type="primary">fusA</name>
    <name evidence="9" type="ORF">ICL16_25245</name>
</gene>
<feature type="binding site" evidence="6">
    <location>
        <begin position="14"/>
        <end position="21"/>
    </location>
    <ligand>
        <name>GTP</name>
        <dbReference type="ChEBI" id="CHEBI:37565"/>
    </ligand>
</feature>
<dbReference type="Proteomes" id="UP000629098">
    <property type="component" value="Unassembled WGS sequence"/>
</dbReference>
<evidence type="ECO:0000256" key="7">
    <source>
        <dbReference type="NCBIfam" id="TIGR00484"/>
    </source>
</evidence>
<dbReference type="NCBIfam" id="TIGR00484">
    <property type="entry name" value="EF-G"/>
    <property type="match status" value="1"/>
</dbReference>
<dbReference type="SUPFAM" id="SSF50447">
    <property type="entry name" value="Translation proteins"/>
    <property type="match status" value="1"/>
</dbReference>